<evidence type="ECO:0000256" key="5">
    <source>
        <dbReference type="ARBA" id="ARBA00022692"/>
    </source>
</evidence>
<gene>
    <name evidence="13" type="ORF">NDU88_004676</name>
</gene>
<keyword evidence="8 11" id="KW-0472">Membrane</keyword>
<keyword evidence="4 11" id="KW-0589">Pheromone response</keyword>
<evidence type="ECO:0000256" key="3">
    <source>
        <dbReference type="ARBA" id="ARBA00022475"/>
    </source>
</evidence>
<evidence type="ECO:0000256" key="1">
    <source>
        <dbReference type="ARBA" id="ARBA00004651"/>
    </source>
</evidence>
<dbReference type="InterPro" id="IPR004072">
    <property type="entry name" value="Vmron_rcpt_1"/>
</dbReference>
<comment type="caution">
    <text evidence="13">The sequence shown here is derived from an EMBL/GenBank/DDBJ whole genome shotgun (WGS) entry which is preliminary data.</text>
</comment>
<evidence type="ECO:0000256" key="12">
    <source>
        <dbReference type="SAM" id="SignalP"/>
    </source>
</evidence>
<reference evidence="13" key="1">
    <citation type="journal article" date="2022" name="bioRxiv">
        <title>Sequencing and chromosome-scale assembly of the giantPleurodeles waltlgenome.</title>
        <authorList>
            <person name="Brown T."/>
            <person name="Elewa A."/>
            <person name="Iarovenko S."/>
            <person name="Subramanian E."/>
            <person name="Araus A.J."/>
            <person name="Petzold A."/>
            <person name="Susuki M."/>
            <person name="Suzuki K.-i.T."/>
            <person name="Hayashi T."/>
            <person name="Toyoda A."/>
            <person name="Oliveira C."/>
            <person name="Osipova E."/>
            <person name="Leigh N.D."/>
            <person name="Simon A."/>
            <person name="Yun M.H."/>
        </authorList>
    </citation>
    <scope>NUCLEOTIDE SEQUENCE</scope>
    <source>
        <strain evidence="13">20211129_DDA</strain>
        <tissue evidence="13">Liver</tissue>
    </source>
</reference>
<feature type="transmembrane region" description="Helical" evidence="11">
    <location>
        <begin position="178"/>
        <end position="197"/>
    </location>
</feature>
<evidence type="ECO:0000256" key="2">
    <source>
        <dbReference type="ARBA" id="ARBA00010663"/>
    </source>
</evidence>
<evidence type="ECO:0000256" key="8">
    <source>
        <dbReference type="ARBA" id="ARBA00023136"/>
    </source>
</evidence>
<name>A0AAV7QDN6_PLEWA</name>
<evidence type="ECO:0000256" key="10">
    <source>
        <dbReference type="ARBA" id="ARBA00023224"/>
    </source>
</evidence>
<feature type="transmembrane region" description="Helical" evidence="11">
    <location>
        <begin position="142"/>
        <end position="163"/>
    </location>
</feature>
<feature type="transmembrane region" description="Helical" evidence="11">
    <location>
        <begin position="33"/>
        <end position="56"/>
    </location>
</feature>
<keyword evidence="6 11" id="KW-1133">Transmembrane helix</keyword>
<keyword evidence="14" id="KW-1185">Reference proteome</keyword>
<organism evidence="13 14">
    <name type="scientific">Pleurodeles waltl</name>
    <name type="common">Iberian ribbed newt</name>
    <dbReference type="NCBI Taxonomy" id="8319"/>
    <lineage>
        <taxon>Eukaryota</taxon>
        <taxon>Metazoa</taxon>
        <taxon>Chordata</taxon>
        <taxon>Craniata</taxon>
        <taxon>Vertebrata</taxon>
        <taxon>Euteleostomi</taxon>
        <taxon>Amphibia</taxon>
        <taxon>Batrachia</taxon>
        <taxon>Caudata</taxon>
        <taxon>Salamandroidea</taxon>
        <taxon>Salamandridae</taxon>
        <taxon>Pleurodelinae</taxon>
        <taxon>Pleurodeles</taxon>
    </lineage>
</organism>
<dbReference type="Proteomes" id="UP001066276">
    <property type="component" value="Chromosome 6"/>
</dbReference>
<comment type="similarity">
    <text evidence="2 11">Belongs to the G-protein coupled receptor 1 family.</text>
</comment>
<accession>A0AAV7QDN6</accession>
<feature type="signal peptide" evidence="12">
    <location>
        <begin position="1"/>
        <end position="17"/>
    </location>
</feature>
<dbReference type="PANTHER" id="PTHR24062">
    <property type="entry name" value="VOMERONASAL TYPE-1 RECEPTOR"/>
    <property type="match status" value="1"/>
</dbReference>
<keyword evidence="10 11" id="KW-0807">Transducer</keyword>
<keyword evidence="5 11" id="KW-0812">Transmembrane</keyword>
<proteinExistence type="inferred from homology"/>
<evidence type="ECO:0000256" key="4">
    <source>
        <dbReference type="ARBA" id="ARBA00022507"/>
    </source>
</evidence>
<dbReference type="GO" id="GO:0016503">
    <property type="term" value="F:pheromone receptor activity"/>
    <property type="evidence" value="ECO:0007669"/>
    <property type="project" value="InterPro"/>
</dbReference>
<comment type="caution">
    <text evidence="11">Lacks conserved residue(s) required for the propagation of feature annotation.</text>
</comment>
<dbReference type="GO" id="GO:0019236">
    <property type="term" value="P:response to pheromone"/>
    <property type="evidence" value="ECO:0007669"/>
    <property type="project" value="UniProtKB-KW"/>
</dbReference>
<evidence type="ECO:0000256" key="7">
    <source>
        <dbReference type="ARBA" id="ARBA00023040"/>
    </source>
</evidence>
<evidence type="ECO:0000313" key="13">
    <source>
        <dbReference type="EMBL" id="KAJ1138285.1"/>
    </source>
</evidence>
<dbReference type="GO" id="GO:0005886">
    <property type="term" value="C:plasma membrane"/>
    <property type="evidence" value="ECO:0007669"/>
    <property type="project" value="UniProtKB-SubCell"/>
</dbReference>
<sequence>MSICLTCFLSCFQCVTLKSTSSTYMYVKVRLQIYAGSIIVLLLIMNATMYIAPLLYAVSGINMTNLEYAFQISYCFVIVPDKTYFLSNNFTLFARDLVFVTGMSVASCSILYTLYKHGKQVKGISSSERPQSLSAETRASKMVSILVALYVLFFAIDNATWFYQSASLKNNQTSISDIRYFFSVCYASVFPFIILLFNRKLMLIFHQCTNNKPCLVEALNATIIAR</sequence>
<dbReference type="AlphaFoldDB" id="A0AAV7QDN6"/>
<keyword evidence="12" id="KW-0732">Signal</keyword>
<evidence type="ECO:0000313" key="14">
    <source>
        <dbReference type="Proteomes" id="UP001066276"/>
    </source>
</evidence>
<comment type="subcellular location">
    <subcellularLocation>
        <location evidence="1 11">Cell membrane</location>
        <topology evidence="1 11">Multi-pass membrane protein</topology>
    </subcellularLocation>
</comment>
<protein>
    <recommendedName>
        <fullName evidence="11">Vomeronasal type-1 receptor</fullName>
    </recommendedName>
</protein>
<keyword evidence="9 11" id="KW-0675">Receptor</keyword>
<keyword evidence="3 11" id="KW-1003">Cell membrane</keyword>
<dbReference type="SUPFAM" id="SSF81321">
    <property type="entry name" value="Family A G protein-coupled receptor-like"/>
    <property type="match status" value="1"/>
</dbReference>
<evidence type="ECO:0000256" key="6">
    <source>
        <dbReference type="ARBA" id="ARBA00022989"/>
    </source>
</evidence>
<feature type="transmembrane region" description="Helical" evidence="11">
    <location>
        <begin position="97"/>
        <end position="115"/>
    </location>
</feature>
<dbReference type="EMBL" id="JANPWB010000010">
    <property type="protein sequence ID" value="KAJ1138285.1"/>
    <property type="molecule type" value="Genomic_DNA"/>
</dbReference>
<evidence type="ECO:0000256" key="11">
    <source>
        <dbReference type="RuleBase" id="RU364061"/>
    </source>
</evidence>
<feature type="chain" id="PRO_5043753721" description="Vomeronasal type-1 receptor" evidence="12">
    <location>
        <begin position="18"/>
        <end position="226"/>
    </location>
</feature>
<dbReference type="Pfam" id="PF03402">
    <property type="entry name" value="V1R"/>
    <property type="match status" value="1"/>
</dbReference>
<evidence type="ECO:0000256" key="9">
    <source>
        <dbReference type="ARBA" id="ARBA00023170"/>
    </source>
</evidence>
<keyword evidence="7 11" id="KW-0297">G-protein coupled receptor</keyword>
<dbReference type="Gene3D" id="1.20.1070.10">
    <property type="entry name" value="Rhodopsin 7-helix transmembrane proteins"/>
    <property type="match status" value="1"/>
</dbReference>